<dbReference type="PANTHER" id="PTHR12358:SF106">
    <property type="entry name" value="LIPID KINASE YEGS"/>
    <property type="match status" value="1"/>
</dbReference>
<reference evidence="17 18" key="1">
    <citation type="submission" date="2018-08" db="EMBL/GenBank/DDBJ databases">
        <title>A genome reference for cultivated species of the human gut microbiota.</title>
        <authorList>
            <person name="Zou Y."/>
            <person name="Xue W."/>
            <person name="Luo G."/>
        </authorList>
    </citation>
    <scope>NUCLEOTIDE SEQUENCE [LARGE SCALE GENOMIC DNA]</scope>
    <source>
        <strain evidence="16 18">AF36-7BH</strain>
        <strain evidence="15 17">AM32-2AC</strain>
        <strain evidence="14 19">AM37-3BH</strain>
    </source>
</reference>
<dbReference type="EMBL" id="QSHM01000003">
    <property type="protein sequence ID" value="RHC14225.1"/>
    <property type="molecule type" value="Genomic_DNA"/>
</dbReference>
<dbReference type="GO" id="GO:0046872">
    <property type="term" value="F:metal ion binding"/>
    <property type="evidence" value="ECO:0007669"/>
    <property type="project" value="UniProtKB-KW"/>
</dbReference>
<accession>A0A415MFT3</accession>
<keyword evidence="12" id="KW-1208">Phospholipid metabolism</keyword>
<dbReference type="AlphaFoldDB" id="A0A415MFT3"/>
<dbReference type="PANTHER" id="PTHR12358">
    <property type="entry name" value="SPHINGOSINE KINASE"/>
    <property type="match status" value="1"/>
</dbReference>
<keyword evidence="4" id="KW-0808">Transferase</keyword>
<dbReference type="GO" id="GO:0004143">
    <property type="term" value="F:ATP-dependent diacylglycerol kinase activity"/>
    <property type="evidence" value="ECO:0007669"/>
    <property type="project" value="TreeGrafter"/>
</dbReference>
<dbReference type="GO" id="GO:0005886">
    <property type="term" value="C:plasma membrane"/>
    <property type="evidence" value="ECO:0007669"/>
    <property type="project" value="TreeGrafter"/>
</dbReference>
<comment type="caution">
    <text evidence="16">The sequence shown here is derived from an EMBL/GenBank/DDBJ whole genome shotgun (WGS) entry which is preliminary data.</text>
</comment>
<comment type="cofactor">
    <cofactor evidence="1">
        <name>Mg(2+)</name>
        <dbReference type="ChEBI" id="CHEBI:18420"/>
    </cofactor>
</comment>
<dbReference type="Proteomes" id="UP000285844">
    <property type="component" value="Unassembled WGS sequence"/>
</dbReference>
<evidence type="ECO:0000256" key="6">
    <source>
        <dbReference type="ARBA" id="ARBA00022741"/>
    </source>
</evidence>
<dbReference type="InterPro" id="IPR001206">
    <property type="entry name" value="Diacylglycerol_kinase_cat_dom"/>
</dbReference>
<dbReference type="InterPro" id="IPR005218">
    <property type="entry name" value="Diacylglycerol/lipid_kinase"/>
</dbReference>
<dbReference type="InterPro" id="IPR045540">
    <property type="entry name" value="YegS/DAGK_C"/>
</dbReference>
<evidence type="ECO:0000313" key="17">
    <source>
        <dbReference type="Proteomes" id="UP000284794"/>
    </source>
</evidence>
<dbReference type="EMBL" id="QROY01000001">
    <property type="protein sequence ID" value="RHL72407.1"/>
    <property type="molecule type" value="Genomic_DNA"/>
</dbReference>
<name>A0A415MFT3_9FIRM</name>
<keyword evidence="10" id="KW-0443">Lipid metabolism</keyword>
<dbReference type="InterPro" id="IPR017438">
    <property type="entry name" value="ATP-NAD_kinase_N"/>
</dbReference>
<dbReference type="Pfam" id="PF19279">
    <property type="entry name" value="YegS_C"/>
    <property type="match status" value="1"/>
</dbReference>
<dbReference type="Gene3D" id="2.60.200.40">
    <property type="match status" value="1"/>
</dbReference>
<evidence type="ECO:0000313" key="14">
    <source>
        <dbReference type="EMBL" id="RHC14225.1"/>
    </source>
</evidence>
<evidence type="ECO:0000256" key="11">
    <source>
        <dbReference type="ARBA" id="ARBA00023209"/>
    </source>
</evidence>
<evidence type="ECO:0000256" key="3">
    <source>
        <dbReference type="ARBA" id="ARBA00022516"/>
    </source>
</evidence>
<dbReference type="InterPro" id="IPR016064">
    <property type="entry name" value="NAD/diacylglycerol_kinase_sf"/>
</dbReference>
<gene>
    <name evidence="16" type="ORF">DW007_00675</name>
    <name evidence="15" type="ORF">DW811_04055</name>
    <name evidence="14" type="ORF">DW858_04065</name>
</gene>
<evidence type="ECO:0000256" key="2">
    <source>
        <dbReference type="ARBA" id="ARBA00005983"/>
    </source>
</evidence>
<evidence type="ECO:0000313" key="18">
    <source>
        <dbReference type="Proteomes" id="UP000285201"/>
    </source>
</evidence>
<comment type="similarity">
    <text evidence="2">Belongs to the diacylglycerol/lipid kinase family.</text>
</comment>
<evidence type="ECO:0000256" key="12">
    <source>
        <dbReference type="ARBA" id="ARBA00023264"/>
    </source>
</evidence>
<evidence type="ECO:0000256" key="4">
    <source>
        <dbReference type="ARBA" id="ARBA00022679"/>
    </source>
</evidence>
<evidence type="ECO:0000256" key="10">
    <source>
        <dbReference type="ARBA" id="ARBA00023098"/>
    </source>
</evidence>
<sequence>MGQVIMMKMLFVFNPNSGKAQIKNQLMKIIQVFSKAGYEITVYPTKASLDGYQHILDNEGRYDVITCSGGDGTLNETVAAVLKYKGEKPPIGYIPSGTTNDFAASLGIPRNMVKAAVNIAKGKRFPCDVGMVNGERSFNYVAAFGAFTRVSYGTPQNLKNVLGHQAYVIEAVRSLSTIKPQYMRVYSEEMNVEGNFVYGMISNTDSVGGIKNLTGNDVNLQDGLFEVTLIRELNNPIAVQSLINAFITKDLSKCDWVCTWKTSSVRFESPQPVSWTLDGEYGGEHTEIQFSVKEKAVDFLIGGVPANN</sequence>
<evidence type="ECO:0000256" key="7">
    <source>
        <dbReference type="ARBA" id="ARBA00022777"/>
    </source>
</evidence>
<keyword evidence="9" id="KW-0460">Magnesium</keyword>
<dbReference type="EMBL" id="QSIS01000003">
    <property type="protein sequence ID" value="RHD10227.1"/>
    <property type="molecule type" value="Genomic_DNA"/>
</dbReference>
<feature type="domain" description="DAGKc" evidence="13">
    <location>
        <begin position="4"/>
        <end position="136"/>
    </location>
</feature>
<organism evidence="16 18">
    <name type="scientific">Lachnospira eligens</name>
    <dbReference type="NCBI Taxonomy" id="39485"/>
    <lineage>
        <taxon>Bacteria</taxon>
        <taxon>Bacillati</taxon>
        <taxon>Bacillota</taxon>
        <taxon>Clostridia</taxon>
        <taxon>Lachnospirales</taxon>
        <taxon>Lachnospiraceae</taxon>
        <taxon>Lachnospira</taxon>
    </lineage>
</organism>
<keyword evidence="11" id="KW-0594">Phospholipid biosynthesis</keyword>
<dbReference type="InterPro" id="IPR050187">
    <property type="entry name" value="Lipid_Phosphate_FormReg"/>
</dbReference>
<protein>
    <submittedName>
        <fullName evidence="16">Diacylglycerol kinase family lipid kinase</fullName>
    </submittedName>
</protein>
<dbReference type="SUPFAM" id="SSF111331">
    <property type="entry name" value="NAD kinase/diacylglycerol kinase-like"/>
    <property type="match status" value="1"/>
</dbReference>
<dbReference type="Pfam" id="PF00781">
    <property type="entry name" value="DAGK_cat"/>
    <property type="match status" value="1"/>
</dbReference>
<evidence type="ECO:0000256" key="1">
    <source>
        <dbReference type="ARBA" id="ARBA00001946"/>
    </source>
</evidence>
<proteinExistence type="inferred from homology"/>
<dbReference type="NCBIfam" id="TIGR00147">
    <property type="entry name" value="YegS/Rv2252/BmrU family lipid kinase"/>
    <property type="match status" value="1"/>
</dbReference>
<dbReference type="GO" id="GO:0008654">
    <property type="term" value="P:phospholipid biosynthetic process"/>
    <property type="evidence" value="ECO:0007669"/>
    <property type="project" value="UniProtKB-KW"/>
</dbReference>
<evidence type="ECO:0000256" key="9">
    <source>
        <dbReference type="ARBA" id="ARBA00022842"/>
    </source>
</evidence>
<dbReference type="Proteomes" id="UP000284794">
    <property type="component" value="Unassembled WGS sequence"/>
</dbReference>
<keyword evidence="6" id="KW-0547">Nucleotide-binding</keyword>
<evidence type="ECO:0000313" key="15">
    <source>
        <dbReference type="EMBL" id="RHD10227.1"/>
    </source>
</evidence>
<dbReference type="Proteomes" id="UP000285201">
    <property type="component" value="Unassembled WGS sequence"/>
</dbReference>
<keyword evidence="3" id="KW-0444">Lipid biosynthesis</keyword>
<keyword evidence="7 16" id="KW-0418">Kinase</keyword>
<dbReference type="GO" id="GO:0005524">
    <property type="term" value="F:ATP binding"/>
    <property type="evidence" value="ECO:0007669"/>
    <property type="project" value="UniProtKB-KW"/>
</dbReference>
<dbReference type="Gene3D" id="3.40.50.10330">
    <property type="entry name" value="Probable inorganic polyphosphate/atp-NAD kinase, domain 1"/>
    <property type="match status" value="1"/>
</dbReference>
<evidence type="ECO:0000313" key="16">
    <source>
        <dbReference type="EMBL" id="RHL72407.1"/>
    </source>
</evidence>
<evidence type="ECO:0000256" key="8">
    <source>
        <dbReference type="ARBA" id="ARBA00022840"/>
    </source>
</evidence>
<evidence type="ECO:0000256" key="5">
    <source>
        <dbReference type="ARBA" id="ARBA00022723"/>
    </source>
</evidence>
<dbReference type="SMART" id="SM00046">
    <property type="entry name" value="DAGKc"/>
    <property type="match status" value="1"/>
</dbReference>
<evidence type="ECO:0000259" key="13">
    <source>
        <dbReference type="PROSITE" id="PS50146"/>
    </source>
</evidence>
<evidence type="ECO:0000313" key="19">
    <source>
        <dbReference type="Proteomes" id="UP000285844"/>
    </source>
</evidence>
<keyword evidence="5" id="KW-0479">Metal-binding</keyword>
<dbReference type="PROSITE" id="PS50146">
    <property type="entry name" value="DAGK"/>
    <property type="match status" value="1"/>
</dbReference>
<keyword evidence="8" id="KW-0067">ATP-binding</keyword>